<protein>
    <submittedName>
        <fullName evidence="3">DUF4139 domain-containing protein</fullName>
    </submittedName>
</protein>
<evidence type="ECO:0000313" key="3">
    <source>
        <dbReference type="WBParaSite" id="HPBE_0001586001-mRNA-1"/>
    </source>
</evidence>
<proteinExistence type="predicted"/>
<accession>A0A3P8EAE9</accession>
<organism evidence="2 3">
    <name type="scientific">Heligmosomoides polygyrus</name>
    <name type="common">Parasitic roundworm</name>
    <dbReference type="NCBI Taxonomy" id="6339"/>
    <lineage>
        <taxon>Eukaryota</taxon>
        <taxon>Metazoa</taxon>
        <taxon>Ecdysozoa</taxon>
        <taxon>Nematoda</taxon>
        <taxon>Chromadorea</taxon>
        <taxon>Rhabditida</taxon>
        <taxon>Rhabditina</taxon>
        <taxon>Rhabditomorpha</taxon>
        <taxon>Strongyloidea</taxon>
        <taxon>Heligmosomidae</taxon>
        <taxon>Heligmosomoides</taxon>
    </lineage>
</organism>
<dbReference type="OrthoDB" id="4150at2759"/>
<evidence type="ECO:0000313" key="1">
    <source>
        <dbReference type="EMBL" id="VDP04176.1"/>
    </source>
</evidence>
<evidence type="ECO:0000313" key="2">
    <source>
        <dbReference type="Proteomes" id="UP000050761"/>
    </source>
</evidence>
<accession>A0A183G390</accession>
<dbReference type="Proteomes" id="UP000050761">
    <property type="component" value="Unassembled WGS sequence"/>
</dbReference>
<reference evidence="1 2" key="1">
    <citation type="submission" date="2018-11" db="EMBL/GenBank/DDBJ databases">
        <authorList>
            <consortium name="Pathogen Informatics"/>
        </authorList>
    </citation>
    <scope>NUCLEOTIDE SEQUENCE [LARGE SCALE GENOMIC DNA]</scope>
</reference>
<name>A0A183G390_HELPZ</name>
<sequence length="81" mass="9398">MPTEKFTYDTTYYVSSSASTSISKRVQKDDSIDVWIGPYPENSALAEVERYEVVNYDITEAGYDIQIKSWKKFLVENWRGS</sequence>
<dbReference type="EMBL" id="UZAH01029089">
    <property type="protein sequence ID" value="VDP04176.1"/>
    <property type="molecule type" value="Genomic_DNA"/>
</dbReference>
<reference evidence="3" key="2">
    <citation type="submission" date="2019-09" db="UniProtKB">
        <authorList>
            <consortium name="WormBaseParasite"/>
        </authorList>
    </citation>
    <scope>IDENTIFICATION</scope>
</reference>
<gene>
    <name evidence="1" type="ORF">HPBE_LOCUS15859</name>
</gene>
<keyword evidence="2" id="KW-1185">Reference proteome</keyword>
<dbReference type="AlphaFoldDB" id="A0A183G390"/>
<dbReference type="WBParaSite" id="HPBE_0001586001-mRNA-1">
    <property type="protein sequence ID" value="HPBE_0001586001-mRNA-1"/>
    <property type="gene ID" value="HPBE_0001586001"/>
</dbReference>